<comment type="caution">
    <text evidence="1">The sequence shown here is derived from an EMBL/GenBank/DDBJ whole genome shotgun (WGS) entry which is preliminary data.</text>
</comment>
<sequence length="67" mass="7395">MAYTGYMEVEGWVKKESNGVRTGGKGSIKSNDRYVAGELAKSLPHGIGYAIDTAADIYKFNKEYKDD</sequence>
<evidence type="ECO:0000313" key="1">
    <source>
        <dbReference type="EMBL" id="RLC36896.1"/>
    </source>
</evidence>
<reference evidence="1 2" key="1">
    <citation type="submission" date="2018-06" db="EMBL/GenBank/DDBJ databases">
        <title>Extensive metabolic versatility and redundancy in microbially diverse, dynamic hydrothermal sediments.</title>
        <authorList>
            <person name="Dombrowski N."/>
            <person name="Teske A."/>
            <person name="Baker B.J."/>
        </authorList>
    </citation>
    <scope>NUCLEOTIDE SEQUENCE [LARGE SCALE GENOMIC DNA]</scope>
    <source>
        <strain evidence="1">B79_G16</strain>
    </source>
</reference>
<accession>A0A420ZBY7</accession>
<gene>
    <name evidence="1" type="ORF">DRH29_03555</name>
</gene>
<dbReference type="Proteomes" id="UP000281261">
    <property type="component" value="Unassembled WGS sequence"/>
</dbReference>
<evidence type="ECO:0000313" key="2">
    <source>
        <dbReference type="Proteomes" id="UP000281261"/>
    </source>
</evidence>
<dbReference type="EMBL" id="QMNG01000022">
    <property type="protein sequence ID" value="RLC36896.1"/>
    <property type="molecule type" value="Genomic_DNA"/>
</dbReference>
<proteinExistence type="predicted"/>
<name>A0A420ZBY7_UNCK3</name>
<dbReference type="AlphaFoldDB" id="A0A420ZBY7"/>
<protein>
    <submittedName>
        <fullName evidence="1">Uncharacterized protein</fullName>
    </submittedName>
</protein>
<organism evidence="1 2">
    <name type="scientific">candidate division Kazan bacterium</name>
    <dbReference type="NCBI Taxonomy" id="2202143"/>
    <lineage>
        <taxon>Bacteria</taxon>
        <taxon>Bacteria division Kazan-3B-28</taxon>
    </lineage>
</organism>